<feature type="domain" description="Methyltransferase" evidence="3">
    <location>
        <begin position="55"/>
        <end position="154"/>
    </location>
</feature>
<gene>
    <name evidence="4" type="ORF">JOF44_000491</name>
</gene>
<comment type="caution">
    <text evidence="4">The sequence shown here is derived from an EMBL/GenBank/DDBJ whole genome shotgun (WGS) entry which is preliminary data.</text>
</comment>
<dbReference type="Gene3D" id="3.40.50.150">
    <property type="entry name" value="Vaccinia Virus protein VP39"/>
    <property type="match status" value="1"/>
</dbReference>
<evidence type="ECO:0000256" key="2">
    <source>
        <dbReference type="ARBA" id="ARBA00022679"/>
    </source>
</evidence>
<keyword evidence="1" id="KW-0489">Methyltransferase</keyword>
<keyword evidence="4" id="KW-0830">Ubiquinone</keyword>
<dbReference type="EMBL" id="JAGIOC010000001">
    <property type="protein sequence ID" value="MBP2407588.1"/>
    <property type="molecule type" value="Genomic_DNA"/>
</dbReference>
<keyword evidence="2" id="KW-0808">Transferase</keyword>
<sequence>MTLSDAFTRSARRYDLLTWLNPGYGRELRDAAEDLAAGIGHREEQDHDQAPSPRIWDLGCGSGLSTRALLRAMPTACIVGLDSSAGMLEQARIKSWPSTTQFLLGGVEELPTHPEPALEEQPDGIFAAYLFRNLPPAARDATLAHLSTRLRPGGRLLVHDYSVSESLRARIVWSLVCWLIVIPLSRIVGADPGLYRYLWRSVRENDSTVRFRGRLVEAGFEEVAVRTGRGWHRGILHTYTARRPEEPT</sequence>
<reference evidence="4 5" key="1">
    <citation type="submission" date="2021-03" db="EMBL/GenBank/DDBJ databases">
        <title>Sequencing the genomes of 1000 actinobacteria strains.</title>
        <authorList>
            <person name="Klenk H.-P."/>
        </authorList>
    </citation>
    <scope>NUCLEOTIDE SEQUENCE [LARGE SCALE GENOMIC DNA]</scope>
    <source>
        <strain evidence="4 5">DSM 14564</strain>
    </source>
</reference>
<proteinExistence type="predicted"/>
<dbReference type="InterPro" id="IPR029063">
    <property type="entry name" value="SAM-dependent_MTases_sf"/>
</dbReference>
<dbReference type="PANTHER" id="PTHR43861:SF1">
    <property type="entry name" value="TRANS-ACONITATE 2-METHYLTRANSFERASE"/>
    <property type="match status" value="1"/>
</dbReference>
<organism evidence="4 5">
    <name type="scientific">Brachybacterium fresconis</name>
    <dbReference type="NCBI Taxonomy" id="173363"/>
    <lineage>
        <taxon>Bacteria</taxon>
        <taxon>Bacillati</taxon>
        <taxon>Actinomycetota</taxon>
        <taxon>Actinomycetes</taxon>
        <taxon>Micrococcales</taxon>
        <taxon>Dermabacteraceae</taxon>
        <taxon>Brachybacterium</taxon>
    </lineage>
</organism>
<evidence type="ECO:0000313" key="5">
    <source>
        <dbReference type="Proteomes" id="UP000698222"/>
    </source>
</evidence>
<evidence type="ECO:0000256" key="1">
    <source>
        <dbReference type="ARBA" id="ARBA00022603"/>
    </source>
</evidence>
<keyword evidence="5" id="KW-1185">Reference proteome</keyword>
<protein>
    <submittedName>
        <fullName evidence="4">Ubiquinone/menaquinone biosynthesis C-methylase UbiE</fullName>
    </submittedName>
</protein>
<accession>A0ABS4YFP1</accession>
<dbReference type="Pfam" id="PF13649">
    <property type="entry name" value="Methyltransf_25"/>
    <property type="match status" value="1"/>
</dbReference>
<dbReference type="Proteomes" id="UP000698222">
    <property type="component" value="Unassembled WGS sequence"/>
</dbReference>
<evidence type="ECO:0000259" key="3">
    <source>
        <dbReference type="Pfam" id="PF13649"/>
    </source>
</evidence>
<evidence type="ECO:0000313" key="4">
    <source>
        <dbReference type="EMBL" id="MBP2407588.1"/>
    </source>
</evidence>
<dbReference type="SUPFAM" id="SSF53335">
    <property type="entry name" value="S-adenosyl-L-methionine-dependent methyltransferases"/>
    <property type="match status" value="1"/>
</dbReference>
<name>A0ABS4YFP1_9MICO</name>
<dbReference type="PANTHER" id="PTHR43861">
    <property type="entry name" value="TRANS-ACONITATE 2-METHYLTRANSFERASE-RELATED"/>
    <property type="match status" value="1"/>
</dbReference>
<dbReference type="RefSeq" id="WP_209886969.1">
    <property type="nucleotide sequence ID" value="NZ_BAAAJV010000011.1"/>
</dbReference>
<dbReference type="CDD" id="cd02440">
    <property type="entry name" value="AdoMet_MTases"/>
    <property type="match status" value="1"/>
</dbReference>
<dbReference type="InterPro" id="IPR041698">
    <property type="entry name" value="Methyltransf_25"/>
</dbReference>